<proteinExistence type="predicted"/>
<dbReference type="Pfam" id="PF07726">
    <property type="entry name" value="AAA_3"/>
    <property type="match status" value="1"/>
</dbReference>
<dbReference type="PANTHER" id="PTHR42759:SF1">
    <property type="entry name" value="MAGNESIUM-CHELATASE SUBUNIT CHLD"/>
    <property type="match status" value="1"/>
</dbReference>
<feature type="domain" description="ATPase AAA-3" evidence="2">
    <location>
        <begin position="9"/>
        <end position="139"/>
    </location>
</feature>
<dbReference type="InterPro" id="IPR041628">
    <property type="entry name" value="ChlI/MoxR_AAA_lid"/>
</dbReference>
<evidence type="ECO:0000259" key="2">
    <source>
        <dbReference type="Pfam" id="PF07726"/>
    </source>
</evidence>
<evidence type="ECO:0000256" key="1">
    <source>
        <dbReference type="SAM" id="MobiDB-lite"/>
    </source>
</evidence>
<protein>
    <recommendedName>
        <fullName evidence="5">AAA+ ATPase domain-containing protein</fullName>
    </recommendedName>
</protein>
<dbReference type="Gene3D" id="3.40.50.300">
    <property type="entry name" value="P-loop containing nucleotide triphosphate hydrolases"/>
    <property type="match status" value="1"/>
</dbReference>
<dbReference type="PIRSF" id="PIRSF002849">
    <property type="entry name" value="AAA_ATPase_chaperone_MoxR_prd"/>
    <property type="match status" value="1"/>
</dbReference>
<organism evidence="4">
    <name type="scientific">marine metagenome</name>
    <dbReference type="NCBI Taxonomy" id="408172"/>
    <lineage>
        <taxon>unclassified sequences</taxon>
        <taxon>metagenomes</taxon>
        <taxon>ecological metagenomes</taxon>
    </lineage>
</organism>
<sequence>MAAAIGGGHVLFEDFPGLGKTLLVKTFSEVIGCDQNRVQFTPDLMPGDILGTNIWQPQAGEFSLIKGPILTQILLADEINRAPPKTQAALLQAMEERVITIEGETYKLDQPFMVLATQNPIEQEGTYPLPEAQLDRFMFKLSTGYPDSVDSEVEILSRRIKFSAADLSSAAIKVFNRKKFVELQRLCRNEIHVDDSIVRYIAELVRGTREHENAVVGSSPRGGVALLDSGKAMALIHGRDFVVPDDIKEVAIDALSHRVILHTEVILDGVKEETVVKSVLDKVPVPVSLGDGQYDVVSDSSEDPETAGELTSDDTNESSEDAENQT</sequence>
<dbReference type="Pfam" id="PF17863">
    <property type="entry name" value="AAA_lid_2"/>
    <property type="match status" value="1"/>
</dbReference>
<dbReference type="GO" id="GO:0005524">
    <property type="term" value="F:ATP binding"/>
    <property type="evidence" value="ECO:0007669"/>
    <property type="project" value="InterPro"/>
</dbReference>
<dbReference type="EMBL" id="UINC01062105">
    <property type="protein sequence ID" value="SVB88384.1"/>
    <property type="molecule type" value="Genomic_DNA"/>
</dbReference>
<dbReference type="AlphaFoldDB" id="A0A382HLZ0"/>
<evidence type="ECO:0000313" key="4">
    <source>
        <dbReference type="EMBL" id="SVB88384.1"/>
    </source>
</evidence>
<gene>
    <name evidence="4" type="ORF">METZ01_LOCUS241238</name>
</gene>
<accession>A0A382HLZ0</accession>
<feature type="compositionally biased region" description="Acidic residues" evidence="1">
    <location>
        <begin position="300"/>
        <end position="326"/>
    </location>
</feature>
<dbReference type="InterPro" id="IPR011703">
    <property type="entry name" value="ATPase_AAA-3"/>
</dbReference>
<name>A0A382HLZ0_9ZZZZ</name>
<evidence type="ECO:0008006" key="5">
    <source>
        <dbReference type="Google" id="ProtNLM"/>
    </source>
</evidence>
<dbReference type="Gene3D" id="1.10.8.80">
    <property type="entry name" value="Magnesium chelatase subunit I, C-Terminal domain"/>
    <property type="match status" value="1"/>
</dbReference>
<feature type="domain" description="ChlI/MoxR AAA lid" evidence="3">
    <location>
        <begin position="207"/>
        <end position="276"/>
    </location>
</feature>
<evidence type="ECO:0000259" key="3">
    <source>
        <dbReference type="Pfam" id="PF17863"/>
    </source>
</evidence>
<dbReference type="GO" id="GO:0016887">
    <property type="term" value="F:ATP hydrolysis activity"/>
    <property type="evidence" value="ECO:0007669"/>
    <property type="project" value="InterPro"/>
</dbReference>
<feature type="region of interest" description="Disordered" evidence="1">
    <location>
        <begin position="288"/>
        <end position="326"/>
    </location>
</feature>
<dbReference type="SUPFAM" id="SSF52540">
    <property type="entry name" value="P-loop containing nucleoside triphosphate hydrolases"/>
    <property type="match status" value="1"/>
</dbReference>
<dbReference type="PANTHER" id="PTHR42759">
    <property type="entry name" value="MOXR FAMILY PROTEIN"/>
    <property type="match status" value="1"/>
</dbReference>
<dbReference type="InterPro" id="IPR050764">
    <property type="entry name" value="CbbQ/NirQ/NorQ/GpvN"/>
</dbReference>
<reference evidence="4" key="1">
    <citation type="submission" date="2018-05" db="EMBL/GenBank/DDBJ databases">
        <authorList>
            <person name="Lanie J.A."/>
            <person name="Ng W.-L."/>
            <person name="Kazmierczak K.M."/>
            <person name="Andrzejewski T.M."/>
            <person name="Davidsen T.M."/>
            <person name="Wayne K.J."/>
            <person name="Tettelin H."/>
            <person name="Glass J.I."/>
            <person name="Rusch D."/>
            <person name="Podicherti R."/>
            <person name="Tsui H.-C.T."/>
            <person name="Winkler M.E."/>
        </authorList>
    </citation>
    <scope>NUCLEOTIDE SEQUENCE</scope>
</reference>
<dbReference type="InterPro" id="IPR027417">
    <property type="entry name" value="P-loop_NTPase"/>
</dbReference>